<dbReference type="GO" id="GO:0004553">
    <property type="term" value="F:hydrolase activity, hydrolyzing O-glycosyl compounds"/>
    <property type="evidence" value="ECO:0007669"/>
    <property type="project" value="InterPro"/>
</dbReference>
<feature type="domain" description="Glycoside hydrolase family 2" evidence="8">
    <location>
        <begin position="700"/>
        <end position="793"/>
    </location>
</feature>
<dbReference type="OrthoDB" id="9762066at2"/>
<evidence type="ECO:0000259" key="8">
    <source>
        <dbReference type="Pfam" id="PF18565"/>
    </source>
</evidence>
<organism evidence="9 10">
    <name type="scientific">Termitidicoccus mucosus</name>
    <dbReference type="NCBI Taxonomy" id="1184151"/>
    <lineage>
        <taxon>Bacteria</taxon>
        <taxon>Pseudomonadati</taxon>
        <taxon>Verrucomicrobiota</taxon>
        <taxon>Opitutia</taxon>
        <taxon>Opitutales</taxon>
        <taxon>Opitutaceae</taxon>
        <taxon>Termitidicoccus</taxon>
    </lineage>
</organism>
<dbReference type="Gene3D" id="2.60.120.260">
    <property type="entry name" value="Galactose-binding domain-like"/>
    <property type="match status" value="2"/>
</dbReference>
<dbReference type="EMBL" id="LRRQ01000058">
    <property type="protein sequence ID" value="OAM90445.1"/>
    <property type="molecule type" value="Genomic_DNA"/>
</dbReference>
<reference evidence="9 10" key="1">
    <citation type="submission" date="2016-01" db="EMBL/GenBank/DDBJ databases">
        <title>High potential of lignocellulose degradation of a new Verrucomicrobia species.</title>
        <authorList>
            <person name="Wang Y."/>
            <person name="Shi Y."/>
            <person name="Qiu Z."/>
            <person name="Liu S."/>
            <person name="Yang H."/>
        </authorList>
    </citation>
    <scope>NUCLEOTIDE SEQUENCE [LARGE SCALE GENOMIC DNA]</scope>
    <source>
        <strain evidence="9 10">TSB47</strain>
    </source>
</reference>
<dbReference type="Gene3D" id="3.20.20.80">
    <property type="entry name" value="Glycosidases"/>
    <property type="match status" value="1"/>
</dbReference>
<evidence type="ECO:0000256" key="1">
    <source>
        <dbReference type="ARBA" id="ARBA00007401"/>
    </source>
</evidence>
<evidence type="ECO:0000256" key="3">
    <source>
        <dbReference type="ARBA" id="ARBA00023295"/>
    </source>
</evidence>
<dbReference type="Pfam" id="PF02837">
    <property type="entry name" value="Glyco_hydro_2_N"/>
    <property type="match status" value="1"/>
</dbReference>
<keyword evidence="2" id="KW-0378">Hydrolase</keyword>
<dbReference type="InterPro" id="IPR040605">
    <property type="entry name" value="Glyco_hydro2_dom5"/>
</dbReference>
<sequence>MYNSPHLKTLATLLFGLATALSVFADRAAYNLNLDWRLHVGDPVGAEQRWFDDSAWKLVTLPRAWNEDDAFSKAIVDHTTGVAWYRKHFALTAAQLKDSKVFIEFEGVRQAAEVYANGKHVGRSENGVMAFGFDLTPFLSVGENVIAVRTDNDWNYKEKATGSRYQWADRNFNANYGGITKNVRLHITGKLYQTLPLYSNLGTTGVYVYATDFDIKNCAATIHAESEVCNETGRAWTFSYVMEISALGVKAVAEKSITLAPGETTIVRASARAVKIDFWSWGHGSLYDVRTTLVADGKPADSVTTRTGFRKTEFTNGMIKLNDRVIQMHGYAPRSTNEWPAVGGSVPVWLSDYSNSLAVESGGNIMRWMHITPWKQDIESCDRVGLIHAMPAGDAEKDVVGRWWGQRVELMRDAIIYNRNNPSILFYESGNAGVNEKHMQEMKDLRDKYDPHGGRASGSRDMLNSKVAEYGGHMLYINKSARFPLWMMEYSRDEGLRKYWDDYSPPYHKDGEGPLYRGKDAGIYNRNQDSLAIENVIRWHEYWHERPGTGRRVNSGGAKIIFADSNTHQRGAENYRRSGVVDPMRITKDGFYAHQVMWDGWVDVENPRTYIIGHWNYAPGTVKNVYVVSSADSVALFLNGKSLGRGAQSNRFLYTFENVTWHSGELRAVGYDASDKKIAEATKLTAGEPAALRLANLGKKSYFADGHDLALVEIEVVDAKGRRCPTALDMIDFELDGPAEWRGGIAQGRPNNYMLSKQLPVECGVNRVFIRATRDAGTITLRAKSGDLKPAVLTLQTTEYPAINGLAALPPLPDIPRSDRGPTPAAPSYKVTRIPVEVASARAGSNTADAVNTYDDNETTSWTSTNTLEEAWIEYTLERSAKLSEITLKLTGWKDRIYPLRVTLDGEEIFRGVTSRSLGYVTLPMQPVPAVGRVVRIELLGGSEARDSYTLIEVANQKNVSTGSGKIGKMALSIIEAELYEPLKQ</sequence>
<feature type="signal peptide" evidence="4">
    <location>
        <begin position="1"/>
        <end position="25"/>
    </location>
</feature>
<dbReference type="STRING" id="1184151.AW736_08185"/>
<dbReference type="SUPFAM" id="SSF49303">
    <property type="entry name" value="beta-Galactosidase/glucuronidase domain"/>
    <property type="match status" value="1"/>
</dbReference>
<dbReference type="SUPFAM" id="SSF49785">
    <property type="entry name" value="Galactose-binding domain-like"/>
    <property type="match status" value="2"/>
</dbReference>
<dbReference type="Pfam" id="PF18565">
    <property type="entry name" value="Glyco_hydro2_C5"/>
    <property type="match status" value="1"/>
</dbReference>
<dbReference type="Pfam" id="PF16355">
    <property type="entry name" value="DUF4982"/>
    <property type="match status" value="1"/>
</dbReference>
<evidence type="ECO:0000259" key="5">
    <source>
        <dbReference type="Pfam" id="PF00703"/>
    </source>
</evidence>
<dbReference type="GO" id="GO:0005975">
    <property type="term" value="P:carbohydrate metabolic process"/>
    <property type="evidence" value="ECO:0007669"/>
    <property type="project" value="InterPro"/>
</dbReference>
<comment type="similarity">
    <text evidence="1">Belongs to the glycosyl hydrolase 2 family.</text>
</comment>
<evidence type="ECO:0000313" key="9">
    <source>
        <dbReference type="EMBL" id="OAM90445.1"/>
    </source>
</evidence>
<dbReference type="InterPro" id="IPR006104">
    <property type="entry name" value="Glyco_hydro_2_N"/>
</dbReference>
<name>A0A178IML8_9BACT</name>
<keyword evidence="3" id="KW-0326">Glycosidase</keyword>
<dbReference type="PANTHER" id="PTHR42732:SF1">
    <property type="entry name" value="BETA-MANNOSIDASE"/>
    <property type="match status" value="1"/>
</dbReference>
<feature type="chain" id="PRO_5008089138" evidence="4">
    <location>
        <begin position="26"/>
        <end position="985"/>
    </location>
</feature>
<dbReference type="InterPro" id="IPR008979">
    <property type="entry name" value="Galactose-bd-like_sf"/>
</dbReference>
<dbReference type="SUPFAM" id="SSF51445">
    <property type="entry name" value="(Trans)glycosidases"/>
    <property type="match status" value="1"/>
</dbReference>
<dbReference type="InterPro" id="IPR017853">
    <property type="entry name" value="GH"/>
</dbReference>
<gene>
    <name evidence="9" type="ORF">AW736_08185</name>
</gene>
<evidence type="ECO:0000313" key="10">
    <source>
        <dbReference type="Proteomes" id="UP000078486"/>
    </source>
</evidence>
<dbReference type="Pfam" id="PF00703">
    <property type="entry name" value="Glyco_hydro_2"/>
    <property type="match status" value="1"/>
</dbReference>
<evidence type="ECO:0000256" key="4">
    <source>
        <dbReference type="SAM" id="SignalP"/>
    </source>
</evidence>
<feature type="domain" description="Glycosyl hydrolases family 2 sugar binding" evidence="6">
    <location>
        <begin position="43"/>
        <end position="185"/>
    </location>
</feature>
<feature type="domain" description="DUF4982" evidence="7">
    <location>
        <begin position="620"/>
        <end position="679"/>
    </location>
</feature>
<dbReference type="InterPro" id="IPR006102">
    <property type="entry name" value="Ig-like_GH2"/>
</dbReference>
<comment type="caution">
    <text evidence="9">The sequence shown here is derived from an EMBL/GenBank/DDBJ whole genome shotgun (WGS) entry which is preliminary data.</text>
</comment>
<protein>
    <submittedName>
        <fullName evidence="9">Beta-galactosidase</fullName>
    </submittedName>
</protein>
<keyword evidence="4" id="KW-0732">Signal</keyword>
<proteinExistence type="inferred from homology"/>
<dbReference type="InterPro" id="IPR013783">
    <property type="entry name" value="Ig-like_fold"/>
</dbReference>
<evidence type="ECO:0000256" key="2">
    <source>
        <dbReference type="ARBA" id="ARBA00022801"/>
    </source>
</evidence>
<dbReference type="InterPro" id="IPR032311">
    <property type="entry name" value="DUF4982"/>
</dbReference>
<accession>A0A178IML8</accession>
<dbReference type="PANTHER" id="PTHR42732">
    <property type="entry name" value="BETA-GALACTOSIDASE"/>
    <property type="match status" value="1"/>
</dbReference>
<dbReference type="Gene3D" id="2.60.40.10">
    <property type="entry name" value="Immunoglobulins"/>
    <property type="match status" value="3"/>
</dbReference>
<dbReference type="AlphaFoldDB" id="A0A178IML8"/>
<dbReference type="InterPro" id="IPR051913">
    <property type="entry name" value="GH2_Domain-Containing"/>
</dbReference>
<evidence type="ECO:0000259" key="7">
    <source>
        <dbReference type="Pfam" id="PF16355"/>
    </source>
</evidence>
<feature type="domain" description="Glycoside hydrolase family 2 immunoglobulin-like beta-sandwich" evidence="5">
    <location>
        <begin position="213"/>
        <end position="310"/>
    </location>
</feature>
<keyword evidence="10" id="KW-1185">Reference proteome</keyword>
<evidence type="ECO:0000259" key="6">
    <source>
        <dbReference type="Pfam" id="PF02837"/>
    </source>
</evidence>
<dbReference type="RefSeq" id="WP_068769675.1">
    <property type="nucleotide sequence ID" value="NZ_CP109796.1"/>
</dbReference>
<dbReference type="Proteomes" id="UP000078486">
    <property type="component" value="Unassembled WGS sequence"/>
</dbReference>
<dbReference type="InterPro" id="IPR036156">
    <property type="entry name" value="Beta-gal/glucu_dom_sf"/>
</dbReference>